<proteinExistence type="predicted"/>
<accession>A0ABS3Q9X4</accession>
<dbReference type="EMBL" id="JAGETZ010000001">
    <property type="protein sequence ID" value="MBO2007644.1"/>
    <property type="molecule type" value="Genomic_DNA"/>
</dbReference>
<sequence>MKVGRQFNTLTYGEYLHLIENRKKFTDFNTLGLFRSIVETTKLSLEEKLELRKVAIAAFAKTFEFLQLKDPQTYFAVTTLGESLTVADKNQAWEDIRHNQQKILESKRLGHRNFGTYSKHLCGYDTCPLNGMMIRAGSLLAYGGEMHFHSDNSRDWSRWSKELKANRHKRDRKAEPQIIRQLLDSE</sequence>
<dbReference type="RefSeq" id="WP_208173180.1">
    <property type="nucleotide sequence ID" value="NZ_JAGETZ010000001.1"/>
</dbReference>
<keyword evidence="2" id="KW-1185">Reference proteome</keyword>
<reference evidence="1 2" key="1">
    <citation type="submission" date="2021-03" db="EMBL/GenBank/DDBJ databases">
        <authorList>
            <person name="Kim M.K."/>
        </authorList>
    </citation>
    <scope>NUCLEOTIDE SEQUENCE [LARGE SCALE GENOMIC DNA]</scope>
    <source>
        <strain evidence="1 2">BT442</strain>
    </source>
</reference>
<comment type="caution">
    <text evidence="1">The sequence shown here is derived from an EMBL/GenBank/DDBJ whole genome shotgun (WGS) entry which is preliminary data.</text>
</comment>
<organism evidence="1 2">
    <name type="scientific">Hymenobacter negativus</name>
    <dbReference type="NCBI Taxonomy" id="2795026"/>
    <lineage>
        <taxon>Bacteria</taxon>
        <taxon>Pseudomonadati</taxon>
        <taxon>Bacteroidota</taxon>
        <taxon>Cytophagia</taxon>
        <taxon>Cytophagales</taxon>
        <taxon>Hymenobacteraceae</taxon>
        <taxon>Hymenobacter</taxon>
    </lineage>
</organism>
<evidence type="ECO:0000313" key="2">
    <source>
        <dbReference type="Proteomes" id="UP000664369"/>
    </source>
</evidence>
<dbReference type="Proteomes" id="UP000664369">
    <property type="component" value="Unassembled WGS sequence"/>
</dbReference>
<evidence type="ECO:0000313" key="1">
    <source>
        <dbReference type="EMBL" id="MBO2007644.1"/>
    </source>
</evidence>
<name>A0ABS3Q9X4_9BACT</name>
<protein>
    <submittedName>
        <fullName evidence="1">Uncharacterized protein</fullName>
    </submittedName>
</protein>
<gene>
    <name evidence="1" type="ORF">J4E00_01180</name>
</gene>